<proteinExistence type="predicted"/>
<gene>
    <name evidence="9" type="ORF">SAMN05421760_1155</name>
</gene>
<dbReference type="CDD" id="cd01335">
    <property type="entry name" value="Radical_SAM"/>
    <property type="match status" value="1"/>
</dbReference>
<dbReference type="RefSeq" id="WP_054342276.1">
    <property type="nucleotide sequence ID" value="NZ_FTOE01000015.1"/>
</dbReference>
<keyword evidence="2" id="KW-0119">Carbohydrate metabolism</keyword>
<comment type="cofactor">
    <cofactor evidence="7">
        <name>[4Fe-4S] cluster</name>
        <dbReference type="ChEBI" id="CHEBI:49883"/>
    </cofactor>
    <text evidence="7">Binds 1 [4Fe-4S] cluster. The cluster is coordinated with 3 cysteines and an exchangeable S-adenosyl-L-methionine.</text>
</comment>
<dbReference type="InterPro" id="IPR013785">
    <property type="entry name" value="Aldolase_TIM"/>
</dbReference>
<keyword evidence="9" id="KW-0456">Lyase</keyword>
<evidence type="ECO:0000259" key="8">
    <source>
        <dbReference type="PROSITE" id="PS51918"/>
    </source>
</evidence>
<feature type="domain" description="Radical SAM core" evidence="8">
    <location>
        <begin position="71"/>
        <end position="286"/>
    </location>
</feature>
<dbReference type="SFLD" id="SFLDG01101">
    <property type="entry name" value="Uncharacterised_Radical_SAM_Su"/>
    <property type="match status" value="1"/>
</dbReference>
<dbReference type="GO" id="GO:0051539">
    <property type="term" value="F:4 iron, 4 sulfur cluster binding"/>
    <property type="evidence" value="ECO:0007669"/>
    <property type="project" value="UniProtKB-KW"/>
</dbReference>
<feature type="binding site" evidence="7">
    <location>
        <position position="93"/>
    </location>
    <ligand>
        <name>[4Fe-4S] cluster</name>
        <dbReference type="ChEBI" id="CHEBI:49883"/>
        <note>4Fe-4S-S-AdoMet</note>
    </ligand>
</feature>
<dbReference type="STRING" id="619304.SAMN05421760_1155"/>
<dbReference type="Proteomes" id="UP000185999">
    <property type="component" value="Unassembled WGS sequence"/>
</dbReference>
<organism evidence="9 10">
    <name type="scientific">Neptunomonas antarctica</name>
    <dbReference type="NCBI Taxonomy" id="619304"/>
    <lineage>
        <taxon>Bacteria</taxon>
        <taxon>Pseudomonadati</taxon>
        <taxon>Pseudomonadota</taxon>
        <taxon>Gammaproteobacteria</taxon>
        <taxon>Oceanospirillales</taxon>
        <taxon>Oceanospirillaceae</taxon>
        <taxon>Neptunomonas</taxon>
    </lineage>
</organism>
<keyword evidence="3 7" id="KW-0949">S-adenosyl-L-methionine</keyword>
<dbReference type="GO" id="GO:0046872">
    <property type="term" value="F:metal ion binding"/>
    <property type="evidence" value="ECO:0007669"/>
    <property type="project" value="UniProtKB-KW"/>
</dbReference>
<dbReference type="AlphaFoldDB" id="A0A1N7PH69"/>
<dbReference type="PIRSF" id="PIRSF004869">
    <property type="entry name" value="PflX_prd"/>
    <property type="match status" value="1"/>
</dbReference>
<dbReference type="Pfam" id="PF04055">
    <property type="entry name" value="Radical_SAM"/>
    <property type="match status" value="1"/>
</dbReference>
<keyword evidence="6 7" id="KW-0411">Iron-sulfur</keyword>
<evidence type="ECO:0000313" key="9">
    <source>
        <dbReference type="EMBL" id="SIT10003.1"/>
    </source>
</evidence>
<evidence type="ECO:0000256" key="1">
    <source>
        <dbReference type="ARBA" id="ARBA00022485"/>
    </source>
</evidence>
<dbReference type="PANTHER" id="PTHR30352">
    <property type="entry name" value="PYRUVATE FORMATE-LYASE-ACTIVATING ENZYME"/>
    <property type="match status" value="1"/>
</dbReference>
<dbReference type="InterPro" id="IPR016431">
    <property type="entry name" value="Pyrv-formate_lyase-activ_prd"/>
</dbReference>
<keyword evidence="1" id="KW-0004">4Fe-4S</keyword>
<evidence type="ECO:0000256" key="3">
    <source>
        <dbReference type="ARBA" id="ARBA00022691"/>
    </source>
</evidence>
<dbReference type="InterPro" id="IPR058240">
    <property type="entry name" value="rSAM_sf"/>
</dbReference>
<evidence type="ECO:0000256" key="7">
    <source>
        <dbReference type="PIRSR" id="PIRSR004869-50"/>
    </source>
</evidence>
<dbReference type="NCBIfam" id="TIGR04337">
    <property type="entry name" value="AmmeMemoSam_rS"/>
    <property type="match status" value="1"/>
</dbReference>
<feature type="binding site" evidence="7">
    <location>
        <position position="90"/>
    </location>
    <ligand>
        <name>[4Fe-4S] cluster</name>
        <dbReference type="ChEBI" id="CHEBI:49883"/>
        <note>4Fe-4S-S-AdoMet</note>
    </ligand>
</feature>
<keyword evidence="2" id="KW-0313">Glucose metabolism</keyword>
<dbReference type="InterPro" id="IPR027596">
    <property type="entry name" value="AmmeMemoSam_rS"/>
</dbReference>
<name>A0A1N7PH69_9GAMM</name>
<dbReference type="InterPro" id="IPR007197">
    <property type="entry name" value="rSAM"/>
</dbReference>
<reference evidence="10" key="1">
    <citation type="submission" date="2017-01" db="EMBL/GenBank/DDBJ databases">
        <authorList>
            <person name="Varghese N."/>
            <person name="Submissions S."/>
        </authorList>
    </citation>
    <scope>NUCLEOTIDE SEQUENCE [LARGE SCALE GENOMIC DNA]</scope>
    <source>
        <strain evidence="10">DSM 22306</strain>
    </source>
</reference>
<evidence type="ECO:0000256" key="5">
    <source>
        <dbReference type="ARBA" id="ARBA00023004"/>
    </source>
</evidence>
<dbReference type="PROSITE" id="PS51918">
    <property type="entry name" value="RADICAL_SAM"/>
    <property type="match status" value="1"/>
</dbReference>
<keyword evidence="10" id="KW-1185">Reference proteome</keyword>
<evidence type="ECO:0000313" key="10">
    <source>
        <dbReference type="Proteomes" id="UP000185999"/>
    </source>
</evidence>
<dbReference type="SUPFAM" id="SSF102114">
    <property type="entry name" value="Radical SAM enzymes"/>
    <property type="match status" value="1"/>
</dbReference>
<evidence type="ECO:0000256" key="2">
    <source>
        <dbReference type="ARBA" id="ARBA00022526"/>
    </source>
</evidence>
<feature type="binding site" evidence="7">
    <location>
        <position position="86"/>
    </location>
    <ligand>
        <name>[4Fe-4S] cluster</name>
        <dbReference type="ChEBI" id="CHEBI:49883"/>
        <note>4Fe-4S-S-AdoMet</note>
    </ligand>
</feature>
<dbReference type="GO" id="GO:0016829">
    <property type="term" value="F:lyase activity"/>
    <property type="evidence" value="ECO:0007669"/>
    <property type="project" value="UniProtKB-KW"/>
</dbReference>
<sequence>MNPDQHKTLFWHKLDNDRIQCDLCPHHCSLREGQRGVCYVRGHENGQMKLHTYGRSSGFCIDPIEKKPLNHFLPGTPVLSFGTAGCNLTCKFCQNWDISKARDMDHLSDQASPEQLAITAKHYKCRSIAFTYNDPVIFLEYAEDVAAACRAEGIKSIAVTAGYITDIARPRFFSSFDAVNVDLKAFTEDFYQHICGGQLSTVLDTLLYLKRETTIWFEITTLLIPGKNDSEQEIEALSKWIYDNLGPDVPLHFSAFHPDWKMLDTPPTPVATLLRARNVALKNGIRYVYIGNVHHPEASSTHCHHCKHLLIERDWYELGQWNIHDGKCRKCATPIPGIFENEPGTWGAKRQPVRIQPV</sequence>
<accession>A0A1N7PH69</accession>
<dbReference type="GO" id="GO:0006006">
    <property type="term" value="P:glucose metabolic process"/>
    <property type="evidence" value="ECO:0007669"/>
    <property type="project" value="UniProtKB-KW"/>
</dbReference>
<dbReference type="InterPro" id="IPR034457">
    <property type="entry name" value="Organic_radical-activating"/>
</dbReference>
<evidence type="ECO:0000256" key="4">
    <source>
        <dbReference type="ARBA" id="ARBA00022723"/>
    </source>
</evidence>
<keyword evidence="5 7" id="KW-0408">Iron</keyword>
<evidence type="ECO:0000256" key="6">
    <source>
        <dbReference type="ARBA" id="ARBA00023014"/>
    </source>
</evidence>
<protein>
    <submittedName>
        <fullName evidence="9">Pyruvate formate lyase activating enzyme</fullName>
    </submittedName>
</protein>
<dbReference type="EMBL" id="FTOE01000015">
    <property type="protein sequence ID" value="SIT10003.1"/>
    <property type="molecule type" value="Genomic_DNA"/>
</dbReference>
<keyword evidence="9" id="KW-0670">Pyruvate</keyword>
<dbReference type="SFLD" id="SFLDS00029">
    <property type="entry name" value="Radical_SAM"/>
    <property type="match status" value="1"/>
</dbReference>
<dbReference type="OrthoDB" id="9778883at2"/>
<dbReference type="Gene3D" id="3.20.20.70">
    <property type="entry name" value="Aldolase class I"/>
    <property type="match status" value="1"/>
</dbReference>
<keyword evidence="4 7" id="KW-0479">Metal-binding</keyword>
<dbReference type="PANTHER" id="PTHR30352:SF5">
    <property type="entry name" value="PYRUVATE FORMATE-LYASE 1-ACTIVATING ENZYME"/>
    <property type="match status" value="1"/>
</dbReference>